<dbReference type="Pfam" id="PF03087">
    <property type="entry name" value="BPS1"/>
    <property type="match status" value="1"/>
</dbReference>
<evidence type="ECO:0000256" key="1">
    <source>
        <dbReference type="SAM" id="Coils"/>
    </source>
</evidence>
<dbReference type="PANTHER" id="PTHR33070:SF129">
    <property type="entry name" value="DUF241 DOMAIN PROTEIN"/>
    <property type="match status" value="1"/>
</dbReference>
<evidence type="ECO:0008006" key="4">
    <source>
        <dbReference type="Google" id="ProtNLM"/>
    </source>
</evidence>
<keyword evidence="3" id="KW-1185">Reference proteome</keyword>
<dbReference type="AlphaFoldDB" id="A0A2K1Z7U2"/>
<feature type="coiled-coil region" evidence="1">
    <location>
        <begin position="168"/>
        <end position="195"/>
    </location>
</feature>
<dbReference type="EMBL" id="CM009298">
    <property type="protein sequence ID" value="PNT21337.2"/>
    <property type="molecule type" value="Genomic_DNA"/>
</dbReference>
<dbReference type="GO" id="GO:0048367">
    <property type="term" value="P:shoot system development"/>
    <property type="evidence" value="ECO:0007669"/>
    <property type="project" value="InterPro"/>
</dbReference>
<dbReference type="InParanoid" id="A0A2K1Z7U2"/>
<organism evidence="2 3">
    <name type="scientific">Populus trichocarpa</name>
    <name type="common">Western balsam poplar</name>
    <name type="synonym">Populus balsamifera subsp. trichocarpa</name>
    <dbReference type="NCBI Taxonomy" id="3694"/>
    <lineage>
        <taxon>Eukaryota</taxon>
        <taxon>Viridiplantae</taxon>
        <taxon>Streptophyta</taxon>
        <taxon>Embryophyta</taxon>
        <taxon>Tracheophyta</taxon>
        <taxon>Spermatophyta</taxon>
        <taxon>Magnoliopsida</taxon>
        <taxon>eudicotyledons</taxon>
        <taxon>Gunneridae</taxon>
        <taxon>Pentapetalae</taxon>
        <taxon>rosids</taxon>
        <taxon>fabids</taxon>
        <taxon>Malpighiales</taxon>
        <taxon>Salicaceae</taxon>
        <taxon>Saliceae</taxon>
        <taxon>Populus</taxon>
    </lineage>
</organism>
<sequence>MSTDGKHTELNQYFQPSKLLFYKKEIKMAASPVRQKTSFHARSNSLPSRPHPIISEFDGNICRVRDSQATSKSSSSSSIGHKLSSLQDLYDSVDKFLQLPLTQQGLAQQRNQKCVDELLEGSLRLLDTCNSTQDALLQSKEFIRELQSVIRRRQGGVDSEIRKYIASRKVVKKSIKKALRNLKGMENRRTFSNEEYPEIIMLREVESISLAVFESLLSFISEPKSQAKKSGWSLVSKLMNHHRIACEEEETNEIGFAMADSALQSLISCKTDKMMDVQKKLNNLELCIEDLEDGIDGIFRRMIKTRASFLNIFS</sequence>
<evidence type="ECO:0000313" key="2">
    <source>
        <dbReference type="EMBL" id="PNT21337.2"/>
    </source>
</evidence>
<dbReference type="STRING" id="3694.A0A2K1Z7U2"/>
<dbReference type="Proteomes" id="UP000006729">
    <property type="component" value="Chromosome 9"/>
</dbReference>
<name>A0A2K1Z7U2_POPTR</name>
<gene>
    <name evidence="2" type="ORF">POPTR_009G142700</name>
</gene>
<accession>A0A2K1Z7U2</accession>
<protein>
    <recommendedName>
        <fullName evidence="4">DUF241 domain-containing protein</fullName>
    </recommendedName>
</protein>
<keyword evidence="1" id="KW-0175">Coiled coil</keyword>
<reference evidence="2 3" key="1">
    <citation type="journal article" date="2006" name="Science">
        <title>The genome of black cottonwood, Populus trichocarpa (Torr. &amp; Gray).</title>
        <authorList>
            <person name="Tuskan G.A."/>
            <person name="Difazio S."/>
            <person name="Jansson S."/>
            <person name="Bohlmann J."/>
            <person name="Grigoriev I."/>
            <person name="Hellsten U."/>
            <person name="Putnam N."/>
            <person name="Ralph S."/>
            <person name="Rombauts S."/>
            <person name="Salamov A."/>
            <person name="Schein J."/>
            <person name="Sterck L."/>
            <person name="Aerts A."/>
            <person name="Bhalerao R.R."/>
            <person name="Bhalerao R.P."/>
            <person name="Blaudez D."/>
            <person name="Boerjan W."/>
            <person name="Brun A."/>
            <person name="Brunner A."/>
            <person name="Busov V."/>
            <person name="Campbell M."/>
            <person name="Carlson J."/>
            <person name="Chalot M."/>
            <person name="Chapman J."/>
            <person name="Chen G.L."/>
            <person name="Cooper D."/>
            <person name="Coutinho P.M."/>
            <person name="Couturier J."/>
            <person name="Covert S."/>
            <person name="Cronk Q."/>
            <person name="Cunningham R."/>
            <person name="Davis J."/>
            <person name="Degroeve S."/>
            <person name="Dejardin A."/>
            <person name="Depamphilis C."/>
            <person name="Detter J."/>
            <person name="Dirks B."/>
            <person name="Dubchak I."/>
            <person name="Duplessis S."/>
            <person name="Ehlting J."/>
            <person name="Ellis B."/>
            <person name="Gendler K."/>
            <person name="Goodstein D."/>
            <person name="Gribskov M."/>
            <person name="Grimwood J."/>
            <person name="Groover A."/>
            <person name="Gunter L."/>
            <person name="Hamberger B."/>
            <person name="Heinze B."/>
            <person name="Helariutta Y."/>
            <person name="Henrissat B."/>
            <person name="Holligan D."/>
            <person name="Holt R."/>
            <person name="Huang W."/>
            <person name="Islam-Faridi N."/>
            <person name="Jones S."/>
            <person name="Jones-Rhoades M."/>
            <person name="Jorgensen R."/>
            <person name="Joshi C."/>
            <person name="Kangasjarvi J."/>
            <person name="Karlsson J."/>
            <person name="Kelleher C."/>
            <person name="Kirkpatrick R."/>
            <person name="Kirst M."/>
            <person name="Kohler A."/>
            <person name="Kalluri U."/>
            <person name="Larimer F."/>
            <person name="Leebens-Mack J."/>
            <person name="Leple J.C."/>
            <person name="Locascio P."/>
            <person name="Lou Y."/>
            <person name="Lucas S."/>
            <person name="Martin F."/>
            <person name="Montanini B."/>
            <person name="Napoli C."/>
            <person name="Nelson D.R."/>
            <person name="Nelson C."/>
            <person name="Nieminen K."/>
            <person name="Nilsson O."/>
            <person name="Pereda V."/>
            <person name="Peter G."/>
            <person name="Philippe R."/>
            <person name="Pilate G."/>
            <person name="Poliakov A."/>
            <person name="Razumovskaya J."/>
            <person name="Richardson P."/>
            <person name="Rinaldi C."/>
            <person name="Ritland K."/>
            <person name="Rouze P."/>
            <person name="Ryaboy D."/>
            <person name="Schmutz J."/>
            <person name="Schrader J."/>
            <person name="Segerman B."/>
            <person name="Shin H."/>
            <person name="Siddiqui A."/>
            <person name="Sterky F."/>
            <person name="Terry A."/>
            <person name="Tsai C.J."/>
            <person name="Uberbacher E."/>
            <person name="Unneberg P."/>
            <person name="Vahala J."/>
            <person name="Wall K."/>
            <person name="Wessler S."/>
            <person name="Yang G."/>
            <person name="Yin T."/>
            <person name="Douglas C."/>
            <person name="Marra M."/>
            <person name="Sandberg G."/>
            <person name="Van de Peer Y."/>
            <person name="Rokhsar D."/>
        </authorList>
    </citation>
    <scope>NUCLEOTIDE SEQUENCE [LARGE SCALE GENOMIC DNA]</scope>
    <source>
        <strain evidence="3">cv. Nisqually</strain>
    </source>
</reference>
<dbReference type="InterPro" id="IPR004320">
    <property type="entry name" value="BPS1_pln"/>
</dbReference>
<evidence type="ECO:0000313" key="3">
    <source>
        <dbReference type="Proteomes" id="UP000006729"/>
    </source>
</evidence>
<proteinExistence type="predicted"/>
<dbReference type="GO" id="GO:0048364">
    <property type="term" value="P:root development"/>
    <property type="evidence" value="ECO:0007669"/>
    <property type="project" value="InterPro"/>
</dbReference>
<dbReference type="PANTHER" id="PTHR33070">
    <property type="entry name" value="OS06G0725500 PROTEIN"/>
    <property type="match status" value="1"/>
</dbReference>